<dbReference type="Proteomes" id="UP001362899">
    <property type="component" value="Unassembled WGS sequence"/>
</dbReference>
<comment type="caution">
    <text evidence="3">The sequence shown here is derived from an EMBL/GenBank/DDBJ whole genome shotgun (WGS) entry which is preliminary data.</text>
</comment>
<evidence type="ECO:0000313" key="3">
    <source>
        <dbReference type="EMBL" id="GMM51086.1"/>
    </source>
</evidence>
<sequence length="65" mass="7529">MSRGNQRELARQKNQKKDVKGKNKKQGDPQSRLENDAAILRQKQLLADERKKAEASTQNKKVSYF</sequence>
<dbReference type="EMBL" id="BTGC01000003">
    <property type="protein sequence ID" value="GMM51086.1"/>
    <property type="molecule type" value="Genomic_DNA"/>
</dbReference>
<dbReference type="AlphaFoldDB" id="A0AAV5RKE2"/>
<feature type="region of interest" description="Disordered" evidence="1">
    <location>
        <begin position="1"/>
        <end position="36"/>
    </location>
</feature>
<proteinExistence type="predicted"/>
<feature type="domain" description="Small EDRK-rich factor-like N-terminal" evidence="2">
    <location>
        <begin position="1"/>
        <end position="32"/>
    </location>
</feature>
<dbReference type="InterPro" id="IPR007513">
    <property type="entry name" value="SERF-like_N"/>
</dbReference>
<name>A0AAV5RKE2_STABA</name>
<keyword evidence="4" id="KW-1185">Reference proteome</keyword>
<protein>
    <recommendedName>
        <fullName evidence="2">Small EDRK-rich factor-like N-terminal domain-containing protein</fullName>
    </recommendedName>
</protein>
<evidence type="ECO:0000256" key="1">
    <source>
        <dbReference type="SAM" id="MobiDB-lite"/>
    </source>
</evidence>
<gene>
    <name evidence="3" type="ORF">DASB73_020440</name>
</gene>
<reference evidence="3 4" key="1">
    <citation type="journal article" date="2023" name="Elife">
        <title>Identification of key yeast species and microbe-microbe interactions impacting larval growth of Drosophila in the wild.</title>
        <authorList>
            <person name="Mure A."/>
            <person name="Sugiura Y."/>
            <person name="Maeda R."/>
            <person name="Honda K."/>
            <person name="Sakurai N."/>
            <person name="Takahashi Y."/>
            <person name="Watada M."/>
            <person name="Katoh T."/>
            <person name="Gotoh A."/>
            <person name="Gotoh Y."/>
            <person name="Taniguchi I."/>
            <person name="Nakamura K."/>
            <person name="Hayashi T."/>
            <person name="Katayama T."/>
            <person name="Uemura T."/>
            <person name="Hattori Y."/>
        </authorList>
    </citation>
    <scope>NUCLEOTIDE SEQUENCE [LARGE SCALE GENOMIC DNA]</scope>
    <source>
        <strain evidence="3 4">SB-73</strain>
    </source>
</reference>
<evidence type="ECO:0000313" key="4">
    <source>
        <dbReference type="Proteomes" id="UP001362899"/>
    </source>
</evidence>
<dbReference type="Pfam" id="PF04419">
    <property type="entry name" value="SERF-like_N"/>
    <property type="match status" value="1"/>
</dbReference>
<accession>A0AAV5RKE2</accession>
<evidence type="ECO:0000259" key="2">
    <source>
        <dbReference type="Pfam" id="PF04419"/>
    </source>
</evidence>
<organism evidence="3 4">
    <name type="scientific">Starmerella bacillaris</name>
    <name type="common">Yeast</name>
    <name type="synonym">Candida zemplinina</name>
    <dbReference type="NCBI Taxonomy" id="1247836"/>
    <lineage>
        <taxon>Eukaryota</taxon>
        <taxon>Fungi</taxon>
        <taxon>Dikarya</taxon>
        <taxon>Ascomycota</taxon>
        <taxon>Saccharomycotina</taxon>
        <taxon>Dipodascomycetes</taxon>
        <taxon>Dipodascales</taxon>
        <taxon>Trichomonascaceae</taxon>
        <taxon>Starmerella</taxon>
    </lineage>
</organism>
<feature type="compositionally biased region" description="Basic and acidic residues" evidence="1">
    <location>
        <begin position="1"/>
        <end position="35"/>
    </location>
</feature>